<gene>
    <name evidence="1" type="ORF">SEVIR_4G118901v2</name>
</gene>
<accession>A0A4V6D868</accession>
<dbReference type="Proteomes" id="UP000298652">
    <property type="component" value="Chromosome 4"/>
</dbReference>
<reference evidence="1" key="1">
    <citation type="submission" date="2019-03" db="EMBL/GenBank/DDBJ databases">
        <title>WGS assembly of Setaria viridis.</title>
        <authorList>
            <person name="Huang P."/>
            <person name="Jenkins J."/>
            <person name="Grimwood J."/>
            <person name="Barry K."/>
            <person name="Healey A."/>
            <person name="Mamidi S."/>
            <person name="Sreedasyam A."/>
            <person name="Shu S."/>
            <person name="Feldman M."/>
            <person name="Wu J."/>
            <person name="Yu Y."/>
            <person name="Chen C."/>
            <person name="Johnson J."/>
            <person name="Rokhsar D."/>
            <person name="Baxter I."/>
            <person name="Schmutz J."/>
            <person name="Brutnell T."/>
            <person name="Kellogg E."/>
        </authorList>
    </citation>
    <scope>NUCLEOTIDE SEQUENCE [LARGE SCALE GENOMIC DNA]</scope>
</reference>
<dbReference type="AlphaFoldDB" id="A0A4V6D868"/>
<name>A0A4V6D868_SETVI</name>
<evidence type="ECO:0000313" key="1">
    <source>
        <dbReference type="EMBL" id="TKW20876.1"/>
    </source>
</evidence>
<evidence type="ECO:0000313" key="2">
    <source>
        <dbReference type="Proteomes" id="UP000298652"/>
    </source>
</evidence>
<dbReference type="Gramene" id="TKW20876">
    <property type="protein sequence ID" value="TKW20876"/>
    <property type="gene ID" value="SEVIR_4G118901v2"/>
</dbReference>
<sequence length="100" mass="11787">MMRQMMIPVGLVSLDQKEDRIAPGHKLMRRRALMQLRAAVRNQKTMVSRRTVHTEIVAKTVRWSHKKQRTLVHRATQLLLTNKFKATTKRDTPMKTNNIR</sequence>
<organism evidence="1 2">
    <name type="scientific">Setaria viridis</name>
    <name type="common">Green bristlegrass</name>
    <name type="synonym">Setaria italica subsp. viridis</name>
    <dbReference type="NCBI Taxonomy" id="4556"/>
    <lineage>
        <taxon>Eukaryota</taxon>
        <taxon>Viridiplantae</taxon>
        <taxon>Streptophyta</taxon>
        <taxon>Embryophyta</taxon>
        <taxon>Tracheophyta</taxon>
        <taxon>Spermatophyta</taxon>
        <taxon>Magnoliopsida</taxon>
        <taxon>Liliopsida</taxon>
        <taxon>Poales</taxon>
        <taxon>Poaceae</taxon>
        <taxon>PACMAD clade</taxon>
        <taxon>Panicoideae</taxon>
        <taxon>Panicodae</taxon>
        <taxon>Paniceae</taxon>
        <taxon>Cenchrinae</taxon>
        <taxon>Setaria</taxon>
    </lineage>
</organism>
<keyword evidence="2" id="KW-1185">Reference proteome</keyword>
<proteinExistence type="predicted"/>
<dbReference type="EMBL" id="CM016555">
    <property type="protein sequence ID" value="TKW20876.1"/>
    <property type="molecule type" value="Genomic_DNA"/>
</dbReference>
<protein>
    <submittedName>
        <fullName evidence="1">Uncharacterized protein</fullName>
    </submittedName>
</protein>